<dbReference type="Gene3D" id="1.25.40.10">
    <property type="entry name" value="Tetratricopeptide repeat domain"/>
    <property type="match status" value="1"/>
</dbReference>
<dbReference type="EMBL" id="JYIK01000794">
    <property type="protein sequence ID" value="KWX09511.1"/>
    <property type="molecule type" value="Genomic_DNA"/>
</dbReference>
<evidence type="ECO:0000313" key="1">
    <source>
        <dbReference type="EMBL" id="KWX09511.1"/>
    </source>
</evidence>
<protein>
    <recommendedName>
        <fullName evidence="3">Transcriptional regulator</fullName>
    </recommendedName>
</protein>
<evidence type="ECO:0000313" key="2">
    <source>
        <dbReference type="Proteomes" id="UP000070598"/>
    </source>
</evidence>
<dbReference type="PATRIC" id="fig|1469144.9.peg.3614"/>
<dbReference type="InterPro" id="IPR011990">
    <property type="entry name" value="TPR-like_helical_dom_sf"/>
</dbReference>
<proteinExistence type="predicted"/>
<accession>A0A132NHA4</accession>
<dbReference type="Proteomes" id="UP000070598">
    <property type="component" value="Unassembled WGS sequence"/>
</dbReference>
<sequence>GAAPALVAAECHVMEARGHALIGDYRSCVDALRKATQAFESADPACRPQWMGTFDETVFATQVGTCFRDLRRPREALRFMEQAVAKHHPAQTRRRVYGNVVLATIAVQQGELDTACALGVEATQLASRIASRRSVEHVRDLVYQLSPYQHTRYVREFIEQARGLVGVA</sequence>
<organism evidence="1 2">
    <name type="scientific">Carbonactinospora thermoautotrophica</name>
    <dbReference type="NCBI Taxonomy" id="1469144"/>
    <lineage>
        <taxon>Bacteria</taxon>
        <taxon>Bacillati</taxon>
        <taxon>Actinomycetota</taxon>
        <taxon>Actinomycetes</taxon>
        <taxon>Kitasatosporales</taxon>
        <taxon>Carbonactinosporaceae</taxon>
        <taxon>Carbonactinospora</taxon>
    </lineage>
</organism>
<gene>
    <name evidence="1" type="ORF">TR74_09120</name>
</gene>
<evidence type="ECO:0008006" key="3">
    <source>
        <dbReference type="Google" id="ProtNLM"/>
    </source>
</evidence>
<name>A0A132NHA4_9ACTN</name>
<dbReference type="SUPFAM" id="SSF48452">
    <property type="entry name" value="TPR-like"/>
    <property type="match status" value="1"/>
</dbReference>
<comment type="caution">
    <text evidence="1">The sequence shown here is derived from an EMBL/GenBank/DDBJ whole genome shotgun (WGS) entry which is preliminary data.</text>
</comment>
<feature type="non-terminal residue" evidence="1">
    <location>
        <position position="1"/>
    </location>
</feature>
<dbReference type="AlphaFoldDB" id="A0A132NHA4"/>
<reference evidence="2" key="1">
    <citation type="submission" date="2015-02" db="EMBL/GenBank/DDBJ databases">
        <title>Physiological reanalysis, assessment of diazotrophy, and genome sequences of multiple isolates of Streptomyces thermoautotrophicus.</title>
        <authorList>
            <person name="MacKellar D.C."/>
            <person name="Lieber L."/>
            <person name="Norman J."/>
            <person name="Bolger A."/>
            <person name="Tobin C."/>
            <person name="Murray J.W."/>
            <person name="Friesen M."/>
            <person name="Prell J."/>
        </authorList>
    </citation>
    <scope>NUCLEOTIDE SEQUENCE [LARGE SCALE GENOMIC DNA]</scope>
    <source>
        <strain evidence="2">UBT1</strain>
    </source>
</reference>